<dbReference type="Proteomes" id="UP000031575">
    <property type="component" value="Unassembled WGS sequence"/>
</dbReference>
<proteinExistence type="predicted"/>
<reference evidence="2 3" key="1">
    <citation type="journal article" date="2014" name="BMC Genomics">
        <title>Comparative genomics of the major fungal agents of human and animal Sporotrichosis: Sporothrix schenckii and Sporothrix brasiliensis.</title>
        <authorList>
            <person name="Teixeira M.M."/>
            <person name="de Almeida L.G."/>
            <person name="Kubitschek-Barreira P."/>
            <person name="Alves F.L."/>
            <person name="Kioshima E.S."/>
            <person name="Abadio A.K."/>
            <person name="Fernandes L."/>
            <person name="Derengowski L.S."/>
            <person name="Ferreira K.S."/>
            <person name="Souza R.C."/>
            <person name="Ruiz J.C."/>
            <person name="de Andrade N.C."/>
            <person name="Paes H.C."/>
            <person name="Nicola A.M."/>
            <person name="Albuquerque P."/>
            <person name="Gerber A.L."/>
            <person name="Martins V.P."/>
            <person name="Peconick L.D."/>
            <person name="Neto A.V."/>
            <person name="Chaucanez C.B."/>
            <person name="Silva P.A."/>
            <person name="Cunha O.L."/>
            <person name="de Oliveira F.F."/>
            <person name="dos Santos T.C."/>
            <person name="Barros A.L."/>
            <person name="Soares M.A."/>
            <person name="de Oliveira L.M."/>
            <person name="Marini M.M."/>
            <person name="Villalobos-Duno H."/>
            <person name="Cunha M.M."/>
            <person name="de Hoog S."/>
            <person name="da Silveira J.F."/>
            <person name="Henrissat B."/>
            <person name="Nino-Vega G.A."/>
            <person name="Cisalpino P.S."/>
            <person name="Mora-Montes H.M."/>
            <person name="Almeida S.R."/>
            <person name="Stajich J.E."/>
            <person name="Lopes-Bezerra L.M."/>
            <person name="Vasconcelos A.T."/>
            <person name="Felipe M.S."/>
        </authorList>
    </citation>
    <scope>NUCLEOTIDE SEQUENCE [LARGE SCALE GENOMIC DNA]</scope>
    <source>
        <strain evidence="2 3">5110</strain>
    </source>
</reference>
<dbReference type="VEuPathDB" id="FungiDB:SPBR_01050"/>
<dbReference type="OrthoDB" id="10425509at2759"/>
<dbReference type="EMBL" id="AWTV01000008">
    <property type="protein sequence ID" value="KIH90947.1"/>
    <property type="molecule type" value="Genomic_DNA"/>
</dbReference>
<evidence type="ECO:0000256" key="1">
    <source>
        <dbReference type="SAM" id="MobiDB-lite"/>
    </source>
</evidence>
<gene>
    <name evidence="2" type="ORF">SPBR_01050</name>
</gene>
<evidence type="ECO:0000313" key="2">
    <source>
        <dbReference type="EMBL" id="KIH90947.1"/>
    </source>
</evidence>
<name>A0A0C2J1F6_9PEZI</name>
<feature type="compositionally biased region" description="Basic residues" evidence="1">
    <location>
        <begin position="116"/>
        <end position="129"/>
    </location>
</feature>
<comment type="caution">
    <text evidence="2">The sequence shown here is derived from an EMBL/GenBank/DDBJ whole genome shotgun (WGS) entry which is preliminary data.</text>
</comment>
<feature type="compositionally biased region" description="Pro residues" evidence="1">
    <location>
        <begin position="130"/>
        <end position="156"/>
    </location>
</feature>
<protein>
    <submittedName>
        <fullName evidence="2">Uncharacterized protein</fullName>
    </submittedName>
</protein>
<dbReference type="HOGENOM" id="CLU_1441920_0_0_1"/>
<keyword evidence="3" id="KW-1185">Reference proteome</keyword>
<evidence type="ECO:0000313" key="3">
    <source>
        <dbReference type="Proteomes" id="UP000031575"/>
    </source>
</evidence>
<sequence>MDGDFVPWLIDWAIDSAVHVSITVAADCFVRAIIRSHDENRRKIQVFLLEWSPRNTCPDVSMHQRSIIERFNSILYSPEVMAIFRSVLIETTEVLFEYFVVFLYVNVIKPNLPRAPHRRQAQPHVRRVPPRVPPRVPTPPPTPPPPPLPTPPPSPRNEPVVLDELDITATQAIAIRLHVDEMVDNNVI</sequence>
<organism evidence="2 3">
    <name type="scientific">Sporothrix brasiliensis 5110</name>
    <dbReference type="NCBI Taxonomy" id="1398154"/>
    <lineage>
        <taxon>Eukaryota</taxon>
        <taxon>Fungi</taxon>
        <taxon>Dikarya</taxon>
        <taxon>Ascomycota</taxon>
        <taxon>Pezizomycotina</taxon>
        <taxon>Sordariomycetes</taxon>
        <taxon>Sordariomycetidae</taxon>
        <taxon>Ophiostomatales</taxon>
        <taxon>Ophiostomataceae</taxon>
        <taxon>Sporothrix</taxon>
    </lineage>
</organism>
<feature type="region of interest" description="Disordered" evidence="1">
    <location>
        <begin position="116"/>
        <end position="159"/>
    </location>
</feature>
<accession>A0A0C2J1F6</accession>
<dbReference type="GeneID" id="63674290"/>
<dbReference type="AlphaFoldDB" id="A0A0C2J1F6"/>
<dbReference type="RefSeq" id="XP_040618957.1">
    <property type="nucleotide sequence ID" value="XM_040759369.1"/>
</dbReference>